<dbReference type="KEGG" id="scm:SCHCO_02556812"/>
<evidence type="ECO:0000313" key="9">
    <source>
        <dbReference type="EMBL" id="EFI92301.1"/>
    </source>
</evidence>
<accession>D8QIW7</accession>
<keyword evidence="10" id="KW-1185">Reference proteome</keyword>
<dbReference type="InterPro" id="IPR039542">
    <property type="entry name" value="Erv_N"/>
</dbReference>
<keyword evidence="4 6" id="KW-0472">Membrane</keyword>
<dbReference type="RefSeq" id="XP_003027204.1">
    <property type="nucleotide sequence ID" value="XM_003027158.1"/>
</dbReference>
<dbReference type="Pfam" id="PF13850">
    <property type="entry name" value="ERGIC_N"/>
    <property type="match status" value="1"/>
</dbReference>
<dbReference type="InterPro" id="IPR045888">
    <property type="entry name" value="Erv"/>
</dbReference>
<dbReference type="GO" id="GO:0030134">
    <property type="term" value="C:COPII-coated ER to Golgi transport vesicle"/>
    <property type="evidence" value="ECO:0007669"/>
    <property type="project" value="TreeGrafter"/>
</dbReference>
<evidence type="ECO:0000313" key="10">
    <source>
        <dbReference type="Proteomes" id="UP000007431"/>
    </source>
</evidence>
<feature type="region of interest" description="Disordered" evidence="5">
    <location>
        <begin position="416"/>
        <end position="528"/>
    </location>
</feature>
<dbReference type="GO" id="GO:0005789">
    <property type="term" value="C:endoplasmic reticulum membrane"/>
    <property type="evidence" value="ECO:0007669"/>
    <property type="project" value="TreeGrafter"/>
</dbReference>
<dbReference type="GeneID" id="9597080"/>
<evidence type="ECO:0000256" key="6">
    <source>
        <dbReference type="SAM" id="Phobius"/>
    </source>
</evidence>
<dbReference type="OMA" id="MTNHYLR"/>
<feature type="domain" description="Endoplasmic reticulum vesicle transporter N-terminal" evidence="8">
    <location>
        <begin position="16"/>
        <end position="103"/>
    </location>
</feature>
<keyword evidence="2 6" id="KW-0812">Transmembrane</keyword>
<comment type="subcellular location">
    <subcellularLocation>
        <location evidence="1">Membrane</location>
    </subcellularLocation>
</comment>
<dbReference type="HOGENOM" id="CLU_034705_2_1_1"/>
<evidence type="ECO:0000256" key="4">
    <source>
        <dbReference type="ARBA" id="ARBA00023136"/>
    </source>
</evidence>
<organism evidence="10">
    <name type="scientific">Schizophyllum commune (strain H4-8 / FGSC 9210)</name>
    <name type="common">Split gill fungus</name>
    <dbReference type="NCBI Taxonomy" id="578458"/>
    <lineage>
        <taxon>Eukaryota</taxon>
        <taxon>Fungi</taxon>
        <taxon>Dikarya</taxon>
        <taxon>Basidiomycota</taxon>
        <taxon>Agaricomycotina</taxon>
        <taxon>Agaricomycetes</taxon>
        <taxon>Agaricomycetidae</taxon>
        <taxon>Agaricales</taxon>
        <taxon>Schizophyllaceae</taxon>
        <taxon>Schizophyllum</taxon>
    </lineage>
</organism>
<dbReference type="PANTHER" id="PTHR10984">
    <property type="entry name" value="ENDOPLASMIC RETICULUM-GOLGI INTERMEDIATE COMPARTMENT PROTEIN"/>
    <property type="match status" value="1"/>
</dbReference>
<feature type="compositionally biased region" description="Polar residues" evidence="5">
    <location>
        <begin position="429"/>
        <end position="450"/>
    </location>
</feature>
<evidence type="ECO:0000259" key="8">
    <source>
        <dbReference type="Pfam" id="PF13850"/>
    </source>
</evidence>
<dbReference type="PANTHER" id="PTHR10984:SF81">
    <property type="entry name" value="ER-DERIVED VESICLES PROTEIN ERV41"/>
    <property type="match status" value="1"/>
</dbReference>
<dbReference type="InterPro" id="IPR012936">
    <property type="entry name" value="Erv_C"/>
</dbReference>
<reference evidence="9 10" key="1">
    <citation type="journal article" date="2010" name="Nat. Biotechnol.">
        <title>Genome sequence of the model mushroom Schizophyllum commune.</title>
        <authorList>
            <person name="Ohm R.A."/>
            <person name="de Jong J.F."/>
            <person name="Lugones L.G."/>
            <person name="Aerts A."/>
            <person name="Kothe E."/>
            <person name="Stajich J.E."/>
            <person name="de Vries R.P."/>
            <person name="Record E."/>
            <person name="Levasseur A."/>
            <person name="Baker S.E."/>
            <person name="Bartholomew K.A."/>
            <person name="Coutinho P.M."/>
            <person name="Erdmann S."/>
            <person name="Fowler T.J."/>
            <person name="Gathman A.C."/>
            <person name="Lombard V."/>
            <person name="Henrissat B."/>
            <person name="Knabe N."/>
            <person name="Kuees U."/>
            <person name="Lilly W.W."/>
            <person name="Lindquist E."/>
            <person name="Lucas S."/>
            <person name="Magnuson J.K."/>
            <person name="Piumi F."/>
            <person name="Raudaskoski M."/>
            <person name="Salamov A."/>
            <person name="Schmutz J."/>
            <person name="Schwarze F.W.M.R."/>
            <person name="vanKuyk P.A."/>
            <person name="Horton J.S."/>
            <person name="Grigoriev I.V."/>
            <person name="Woesten H.A.B."/>
        </authorList>
    </citation>
    <scope>NUCLEOTIDE SEQUENCE [LARGE SCALE GENOMIC DNA]</scope>
    <source>
        <strain evidence="10">H4-8 / FGSC 9210</strain>
    </source>
</reference>
<evidence type="ECO:0000256" key="5">
    <source>
        <dbReference type="SAM" id="MobiDB-lite"/>
    </source>
</evidence>
<dbReference type="GO" id="GO:0006890">
    <property type="term" value="P:retrograde vesicle-mediated transport, Golgi to endoplasmic reticulum"/>
    <property type="evidence" value="ECO:0007669"/>
    <property type="project" value="TreeGrafter"/>
</dbReference>
<dbReference type="AlphaFoldDB" id="D8QIW7"/>
<dbReference type="eggNOG" id="KOG2667">
    <property type="taxonomic scope" value="Eukaryota"/>
</dbReference>
<dbReference type="Proteomes" id="UP000007431">
    <property type="component" value="Unassembled WGS sequence"/>
</dbReference>
<evidence type="ECO:0000256" key="3">
    <source>
        <dbReference type="ARBA" id="ARBA00022989"/>
    </source>
</evidence>
<feature type="compositionally biased region" description="Low complexity" evidence="5">
    <location>
        <begin position="451"/>
        <end position="462"/>
    </location>
</feature>
<feature type="compositionally biased region" description="Polar residues" evidence="5">
    <location>
        <begin position="482"/>
        <end position="494"/>
    </location>
</feature>
<dbReference type="EMBL" id="GL377313">
    <property type="protein sequence ID" value="EFI92301.1"/>
    <property type="molecule type" value="Genomic_DNA"/>
</dbReference>
<dbReference type="InParanoid" id="D8QIW7"/>
<evidence type="ECO:0000256" key="2">
    <source>
        <dbReference type="ARBA" id="ARBA00022692"/>
    </source>
</evidence>
<dbReference type="GO" id="GO:0000139">
    <property type="term" value="C:Golgi membrane"/>
    <property type="evidence" value="ECO:0007669"/>
    <property type="project" value="TreeGrafter"/>
</dbReference>
<keyword evidence="3 6" id="KW-1133">Transmembrane helix</keyword>
<protein>
    <recommendedName>
        <fullName evidence="11">DUF1692-domain-containing protein</fullName>
    </recommendedName>
</protein>
<name>D8QIW7_SCHCM</name>
<sequence length="528" mass="57139">MAALIDKLEAVLPPGLAKLDAFPKLPGTYKARSESRGFLTLFVAFICFILVFNDISEYIWGWPDYEFSVDRHSSSFMNINVDMVVNMPCRFISVDLRDAVGDRLFLSNHGLRRDGTKFDVGQATKLKEHARALSAREAVAQGRKNRGLFSGLFGGKSKDLFPPTYNYEPHGSACRVWGSLEVKKVTANLHITTAGHGYASREHADHKVMNLTHVISEFSFGPHFPDIVQPLDYTFEVAKDPFVAYQYYLHVVPTTYIAPRSAPLSTNQYSVTHYKKVFEHNQATPGIFFKFDIDPLAIQIHQRTTSFARLFIRVVGVVGGVFVCVSYALRVTTRAVEVVTGDVGGPALDTAEASGAKVGLRAKFGGSELRARSRVVRQGSGWTVEGGSNYGGGSVPASPFPGSPFAGGAPASPYVNTPFTPSFGPRTPSGGSTFGPQGMRRQSSNLSGAQAPSSPYVPASPYVPTPGSQYAPSPYAGAQSPFVGSQQHLVSPQPSYEIFPPTPNPPNGSGSFASQQQAHPPKPPKKED</sequence>
<evidence type="ECO:0000256" key="1">
    <source>
        <dbReference type="ARBA" id="ARBA00004370"/>
    </source>
</evidence>
<dbReference type="STRING" id="578458.D8QIW7"/>
<feature type="domain" description="Endoplasmic reticulum vesicle transporter C-terminal" evidence="7">
    <location>
        <begin position="171"/>
        <end position="326"/>
    </location>
</feature>
<dbReference type="Pfam" id="PF07970">
    <property type="entry name" value="COPIIcoated_ERV"/>
    <property type="match status" value="1"/>
</dbReference>
<evidence type="ECO:0008006" key="11">
    <source>
        <dbReference type="Google" id="ProtNLM"/>
    </source>
</evidence>
<dbReference type="VEuPathDB" id="FungiDB:SCHCODRAFT_02556812"/>
<dbReference type="FunCoup" id="D8QIW7">
    <property type="interactions" value="45"/>
</dbReference>
<dbReference type="GO" id="GO:0006888">
    <property type="term" value="P:endoplasmic reticulum to Golgi vesicle-mediated transport"/>
    <property type="evidence" value="ECO:0007669"/>
    <property type="project" value="TreeGrafter"/>
</dbReference>
<evidence type="ECO:0000259" key="7">
    <source>
        <dbReference type="Pfam" id="PF07970"/>
    </source>
</evidence>
<proteinExistence type="predicted"/>
<gene>
    <name evidence="9" type="ORF">SCHCODRAFT_70909</name>
</gene>
<feature type="transmembrane region" description="Helical" evidence="6">
    <location>
        <begin position="35"/>
        <end position="52"/>
    </location>
</feature>
<dbReference type="OrthoDB" id="5541786at2759"/>